<keyword evidence="7" id="KW-1185">Reference proteome</keyword>
<dbReference type="Proteomes" id="UP000565468">
    <property type="component" value="Unassembled WGS sequence"/>
</dbReference>
<dbReference type="Pfam" id="PF13305">
    <property type="entry name" value="TetR_C_33"/>
    <property type="match status" value="1"/>
</dbReference>
<gene>
    <name evidence="6" type="ORF">HII30_10155</name>
</gene>
<keyword evidence="3" id="KW-0804">Transcription</keyword>
<dbReference type="InterPro" id="IPR050109">
    <property type="entry name" value="HTH-type_TetR-like_transc_reg"/>
</dbReference>
<feature type="domain" description="HTH tetR-type" evidence="5">
    <location>
        <begin position="9"/>
        <end position="69"/>
    </location>
</feature>
<dbReference type="InterPro" id="IPR025996">
    <property type="entry name" value="MT1864/Rv1816-like_C"/>
</dbReference>
<evidence type="ECO:0000256" key="4">
    <source>
        <dbReference type="PROSITE-ProRule" id="PRU00335"/>
    </source>
</evidence>
<evidence type="ECO:0000256" key="2">
    <source>
        <dbReference type="ARBA" id="ARBA00023125"/>
    </source>
</evidence>
<sequence length="202" mass="23758">MARRAVERELSRERILEAARHLFITKGYRAISMRSIGQHLGYSHGSLYYHFKEKAELFYAIVMKDFNDLAMLLHEVSGRSPGLGHSKIEQLLLEFVRFGLDHPYQYEIMFMIRDEELLAYCRTEQSRCFDMFSSLVRKHLLEDEFSEEERHHLPLTLFLATHGFISFYIQDRVSFEDIKPAATAHVKALCRSFYSKVQDTPV</sequence>
<dbReference type="InterPro" id="IPR009057">
    <property type="entry name" value="Homeodomain-like_sf"/>
</dbReference>
<dbReference type="EMBL" id="JABBPN010000007">
    <property type="protein sequence ID" value="NMO96130.1"/>
    <property type="molecule type" value="Genomic_DNA"/>
</dbReference>
<keyword evidence="2 4" id="KW-0238">DNA-binding</keyword>
<dbReference type="PROSITE" id="PS50977">
    <property type="entry name" value="HTH_TETR_2"/>
    <property type="match status" value="1"/>
</dbReference>
<dbReference type="PRINTS" id="PR00455">
    <property type="entry name" value="HTHTETR"/>
</dbReference>
<keyword evidence="1" id="KW-0805">Transcription regulation</keyword>
<dbReference type="Pfam" id="PF00440">
    <property type="entry name" value="TetR_N"/>
    <property type="match status" value="1"/>
</dbReference>
<dbReference type="RefSeq" id="WP_169504907.1">
    <property type="nucleotide sequence ID" value="NZ_JABBPN010000007.1"/>
</dbReference>
<dbReference type="PANTHER" id="PTHR30055">
    <property type="entry name" value="HTH-TYPE TRANSCRIPTIONAL REGULATOR RUTR"/>
    <property type="match status" value="1"/>
</dbReference>
<dbReference type="GO" id="GO:0003700">
    <property type="term" value="F:DNA-binding transcription factor activity"/>
    <property type="evidence" value="ECO:0007669"/>
    <property type="project" value="TreeGrafter"/>
</dbReference>
<comment type="caution">
    <text evidence="6">The sequence shown here is derived from an EMBL/GenBank/DDBJ whole genome shotgun (WGS) entry which is preliminary data.</text>
</comment>
<dbReference type="GO" id="GO:0000976">
    <property type="term" value="F:transcription cis-regulatory region binding"/>
    <property type="evidence" value="ECO:0007669"/>
    <property type="project" value="TreeGrafter"/>
</dbReference>
<dbReference type="PANTHER" id="PTHR30055:SF234">
    <property type="entry name" value="HTH-TYPE TRANSCRIPTIONAL REGULATOR BETI"/>
    <property type="match status" value="1"/>
</dbReference>
<evidence type="ECO:0000256" key="1">
    <source>
        <dbReference type="ARBA" id="ARBA00023015"/>
    </source>
</evidence>
<feature type="DNA-binding region" description="H-T-H motif" evidence="4">
    <location>
        <begin position="32"/>
        <end position="51"/>
    </location>
</feature>
<proteinExistence type="predicted"/>
<dbReference type="SUPFAM" id="SSF48498">
    <property type="entry name" value="Tetracyclin repressor-like, C-terminal domain"/>
    <property type="match status" value="1"/>
</dbReference>
<dbReference type="Gene3D" id="1.10.357.10">
    <property type="entry name" value="Tetracycline Repressor, domain 2"/>
    <property type="match status" value="1"/>
</dbReference>
<protein>
    <submittedName>
        <fullName evidence="6">TetR/AcrR family transcriptional regulator</fullName>
    </submittedName>
</protein>
<evidence type="ECO:0000259" key="5">
    <source>
        <dbReference type="PROSITE" id="PS50977"/>
    </source>
</evidence>
<accession>A0A848M7G1</accession>
<dbReference type="InterPro" id="IPR036271">
    <property type="entry name" value="Tet_transcr_reg_TetR-rel_C_sf"/>
</dbReference>
<evidence type="ECO:0000313" key="7">
    <source>
        <dbReference type="Proteomes" id="UP000565468"/>
    </source>
</evidence>
<evidence type="ECO:0000313" key="6">
    <source>
        <dbReference type="EMBL" id="NMO96130.1"/>
    </source>
</evidence>
<dbReference type="SUPFAM" id="SSF46689">
    <property type="entry name" value="Homeodomain-like"/>
    <property type="match status" value="1"/>
</dbReference>
<dbReference type="InterPro" id="IPR001647">
    <property type="entry name" value="HTH_TetR"/>
</dbReference>
<name>A0A848M7G1_PAELE</name>
<reference evidence="6 7" key="1">
    <citation type="submission" date="2020-04" db="EMBL/GenBank/DDBJ databases">
        <title>Paenibacillus algicola sp. nov., a novel marine bacterium producing alginate lyase.</title>
        <authorList>
            <person name="Huang H."/>
        </authorList>
    </citation>
    <scope>NUCLEOTIDE SEQUENCE [LARGE SCALE GENOMIC DNA]</scope>
    <source>
        <strain evidence="6 7">L7-75</strain>
    </source>
</reference>
<organism evidence="6 7">
    <name type="scientific">Paenibacillus lemnae</name>
    <dbReference type="NCBI Taxonomy" id="1330551"/>
    <lineage>
        <taxon>Bacteria</taxon>
        <taxon>Bacillati</taxon>
        <taxon>Bacillota</taxon>
        <taxon>Bacilli</taxon>
        <taxon>Bacillales</taxon>
        <taxon>Paenibacillaceae</taxon>
        <taxon>Paenibacillus</taxon>
    </lineage>
</organism>
<evidence type="ECO:0000256" key="3">
    <source>
        <dbReference type="ARBA" id="ARBA00023163"/>
    </source>
</evidence>
<dbReference type="AlphaFoldDB" id="A0A848M7G1"/>